<dbReference type="AlphaFoldDB" id="A0A1H9CTY8"/>
<keyword evidence="6" id="KW-1185">Reference proteome</keyword>
<organism evidence="5 6">
    <name type="scientific">Rosenbergiella nectarea</name>
    <dbReference type="NCBI Taxonomy" id="988801"/>
    <lineage>
        <taxon>Bacteria</taxon>
        <taxon>Pseudomonadati</taxon>
        <taxon>Pseudomonadota</taxon>
        <taxon>Gammaproteobacteria</taxon>
        <taxon>Enterobacterales</taxon>
        <taxon>Erwiniaceae</taxon>
        <taxon>Rosenbergiella</taxon>
    </lineage>
</organism>
<dbReference type="GO" id="GO:0009289">
    <property type="term" value="C:pilus"/>
    <property type="evidence" value="ECO:0007669"/>
    <property type="project" value="UniProtKB-SubCell"/>
</dbReference>
<evidence type="ECO:0000256" key="2">
    <source>
        <dbReference type="ARBA" id="ARBA00006671"/>
    </source>
</evidence>
<dbReference type="InterPro" id="IPR008966">
    <property type="entry name" value="Adhesion_dom_sf"/>
</dbReference>
<evidence type="ECO:0000256" key="1">
    <source>
        <dbReference type="ARBA" id="ARBA00004561"/>
    </source>
</evidence>
<gene>
    <name evidence="5" type="ORF">SAMN05216522_1018</name>
</gene>
<evidence type="ECO:0000259" key="4">
    <source>
        <dbReference type="Pfam" id="PF00419"/>
    </source>
</evidence>
<dbReference type="PANTHER" id="PTHR33420">
    <property type="entry name" value="FIMBRIAL SUBUNIT ELFA-RELATED"/>
    <property type="match status" value="1"/>
</dbReference>
<evidence type="ECO:0000313" key="6">
    <source>
        <dbReference type="Proteomes" id="UP000242515"/>
    </source>
</evidence>
<dbReference type="InterPro" id="IPR050263">
    <property type="entry name" value="Bact_Fimbrial_Adh_Pro"/>
</dbReference>
<evidence type="ECO:0000313" key="5">
    <source>
        <dbReference type="EMBL" id="SEQ04619.1"/>
    </source>
</evidence>
<dbReference type="PANTHER" id="PTHR33420:SF14">
    <property type="entry name" value="TYPE 1 FIMBRIN D-MANNOSE SPECIFIC ADHESIN"/>
    <property type="match status" value="1"/>
</dbReference>
<feature type="domain" description="Fimbrial-type adhesion" evidence="4">
    <location>
        <begin position="60"/>
        <end position="163"/>
    </location>
</feature>
<dbReference type="Proteomes" id="UP000242515">
    <property type="component" value="Unassembled WGS sequence"/>
</dbReference>
<keyword evidence="3" id="KW-0281">Fimbrium</keyword>
<dbReference type="SUPFAM" id="SSF49401">
    <property type="entry name" value="Bacterial adhesins"/>
    <property type="match status" value="2"/>
</dbReference>
<comment type="similarity">
    <text evidence="2">Belongs to the fimbrial protein family.</text>
</comment>
<sequence length="163" mass="17445">MVNAGTLIASLVLHQTNNENRDSHYYTWNIYASNNVVVPTGGCDVDYRNLTVDLPNYPGSKDFTINVHCATDKDLNYSLSGTTADANGYILKNLLEGNTDAASGVGVQILKDNTPIKFGNNLAIGKVTTSGVGITLTARYQATSGQMTAGKVQSIVGMNFTYQ</sequence>
<proteinExistence type="inferred from homology"/>
<dbReference type="EMBL" id="FOGC01000001">
    <property type="protein sequence ID" value="SEQ04619.1"/>
    <property type="molecule type" value="Genomic_DNA"/>
</dbReference>
<dbReference type="Pfam" id="PF00419">
    <property type="entry name" value="Fimbrial"/>
    <property type="match status" value="1"/>
</dbReference>
<accession>A0A1H9CTY8</accession>
<dbReference type="InterPro" id="IPR036937">
    <property type="entry name" value="Adhesion_dom_fimbrial_sf"/>
</dbReference>
<dbReference type="InterPro" id="IPR000259">
    <property type="entry name" value="Adhesion_dom_fimbrial"/>
</dbReference>
<dbReference type="Gene3D" id="2.60.40.1090">
    <property type="entry name" value="Fimbrial-type adhesion domain"/>
    <property type="match status" value="2"/>
</dbReference>
<protein>
    <submittedName>
        <fullName evidence="5">Minor fimbrial subunit</fullName>
    </submittedName>
</protein>
<name>A0A1H9CTY8_9GAMM</name>
<dbReference type="GO" id="GO:0043709">
    <property type="term" value="P:cell adhesion involved in single-species biofilm formation"/>
    <property type="evidence" value="ECO:0007669"/>
    <property type="project" value="TreeGrafter"/>
</dbReference>
<dbReference type="STRING" id="988801.SAMN05216522_1018"/>
<reference evidence="6" key="1">
    <citation type="submission" date="2016-10" db="EMBL/GenBank/DDBJ databases">
        <authorList>
            <person name="Varghese N."/>
            <person name="Submissions S."/>
        </authorList>
    </citation>
    <scope>NUCLEOTIDE SEQUENCE [LARGE SCALE GENOMIC DNA]</scope>
    <source>
        <strain evidence="6">8N4</strain>
    </source>
</reference>
<comment type="subcellular location">
    <subcellularLocation>
        <location evidence="1">Fimbrium</location>
    </subcellularLocation>
</comment>
<evidence type="ECO:0000256" key="3">
    <source>
        <dbReference type="ARBA" id="ARBA00023263"/>
    </source>
</evidence>